<keyword evidence="2" id="KW-1185">Reference proteome</keyword>
<dbReference type="RefSeq" id="WP_265725970.1">
    <property type="nucleotide sequence ID" value="NZ_JAOSLC020000003.1"/>
</dbReference>
<accession>A0ABT5SDA3</accession>
<reference evidence="1" key="1">
    <citation type="submission" date="2023-02" db="EMBL/GenBank/DDBJ databases">
        <title>Polaribacter ponticola sp. nov., isolated from seawater.</title>
        <authorList>
            <person name="Baek J.H."/>
            <person name="Kim J.M."/>
            <person name="Choi D.G."/>
            <person name="Jeon C.O."/>
        </authorList>
    </citation>
    <scope>NUCLEOTIDE SEQUENCE</scope>
    <source>
        <strain evidence="1">MSW5</strain>
    </source>
</reference>
<comment type="caution">
    <text evidence="1">The sequence shown here is derived from an EMBL/GenBank/DDBJ whole genome shotgun (WGS) entry which is preliminary data.</text>
</comment>
<dbReference type="Proteomes" id="UP001151478">
    <property type="component" value="Unassembled WGS sequence"/>
</dbReference>
<dbReference type="Pfam" id="PF14092">
    <property type="entry name" value="DUF4270"/>
    <property type="match status" value="1"/>
</dbReference>
<sequence length="535" mass="59915">MKKIFKKSVYIGVVVSLFAVVISCEKDFTDIGSNVISNTKFNTNELTVDITVENSIVERVLSDNISQEPGQYLLGVYANSNYEKLEASIVSQLSISTDLELVDSDTITKYQTSTSNIVTTIDTVFIKLPYQATLTDITSSGPTYTLDSIIGDKTKAFNINVYESDTYLSSLDPLDPSKNNSYYSNFDFQKKGTELNDKINFEFIPSENDTVIYVKRRTSHNVLITTDEVKYENTSNSSIPIPFARIPLKEEVFKQLFLNKYADSEFDSQEEFNDYFRGIIIEASGSEGSLVSFNFINNTADLNPSIEVYYTNTVLNNQTGDTIKTFRQNNSFPFSGVRANSFKMEEKMYPVNNEVKIQGTAGSEAKIDLFGPDVDNNGIADKIEELRARNLLVNDATLTLYVNQSIDTTVAPFRLFLYKSDESNALNPLLTQIKDATSEASFGGIDGFLDRDASGKKEKYTFKITDYVSDLLSGESNYSPDLKLKVFNSTDMPTASTDTIFTYKSWNPKAVTLYNHSLGNGDKKAQLKITFSEKK</sequence>
<dbReference type="PROSITE" id="PS51257">
    <property type="entry name" value="PROKAR_LIPOPROTEIN"/>
    <property type="match status" value="1"/>
</dbReference>
<protein>
    <submittedName>
        <fullName evidence="1">DUF4270 domain-containing protein</fullName>
    </submittedName>
</protein>
<evidence type="ECO:0000313" key="2">
    <source>
        <dbReference type="Proteomes" id="UP001151478"/>
    </source>
</evidence>
<evidence type="ECO:0000313" key="1">
    <source>
        <dbReference type="EMBL" id="MDD7915421.1"/>
    </source>
</evidence>
<dbReference type="EMBL" id="JAOSLC020000003">
    <property type="protein sequence ID" value="MDD7915421.1"/>
    <property type="molecule type" value="Genomic_DNA"/>
</dbReference>
<dbReference type="InterPro" id="IPR025366">
    <property type="entry name" value="DUF4270"/>
</dbReference>
<proteinExistence type="predicted"/>
<name>A0ABT5SDA3_9FLAO</name>
<organism evidence="1 2">
    <name type="scientific">Polaribacter ponticola</name>
    <dbReference type="NCBI Taxonomy" id="2978475"/>
    <lineage>
        <taxon>Bacteria</taxon>
        <taxon>Pseudomonadati</taxon>
        <taxon>Bacteroidota</taxon>
        <taxon>Flavobacteriia</taxon>
        <taxon>Flavobacteriales</taxon>
        <taxon>Flavobacteriaceae</taxon>
    </lineage>
</organism>
<gene>
    <name evidence="1" type="ORF">N5A56_013795</name>
</gene>